<name>A0A1B3PDE0_POLVA</name>
<dbReference type="GO" id="GO:0008988">
    <property type="term" value="F:rRNA (adenine-N6-)-methyltransferase activity"/>
    <property type="evidence" value="ECO:0007669"/>
    <property type="project" value="TreeGrafter"/>
</dbReference>
<dbReference type="PANTHER" id="PTHR23290:SF0">
    <property type="entry name" value="RRNA N6-ADENOSINE-METHYLTRANSFERASE METTL5"/>
    <property type="match status" value="1"/>
</dbReference>
<evidence type="ECO:0000256" key="1">
    <source>
        <dbReference type="ARBA" id="ARBA00009741"/>
    </source>
</evidence>
<reference evidence="4" key="1">
    <citation type="submission" date="2016-01" db="EMBL/GenBank/DDBJ databases">
        <title>Diversity of S-adenosylmethionine dependent methyltransferases of the cryptobiotic chironomid in relation to desiccation stress resistance.</title>
        <authorList>
            <person name="Deviatiiarov R."/>
            <person name="Gusev O."/>
            <person name="Aupov R."/>
            <person name="Cornette R."/>
            <person name="Kikawada T."/>
        </authorList>
    </citation>
    <scope>NUCLEOTIDE SEQUENCE</scope>
</reference>
<evidence type="ECO:0000256" key="2">
    <source>
        <dbReference type="ARBA" id="ARBA00041374"/>
    </source>
</evidence>
<keyword evidence="4" id="KW-0808">Transferase</keyword>
<dbReference type="Proteomes" id="UP001107558">
    <property type="component" value="Chromosome 1"/>
</dbReference>
<feature type="domain" description="Methyltransferase small" evidence="3">
    <location>
        <begin position="111"/>
        <end position="214"/>
    </location>
</feature>
<dbReference type="CDD" id="cd02440">
    <property type="entry name" value="AdoMet_MTases"/>
    <property type="match status" value="1"/>
</dbReference>
<keyword evidence="6" id="KW-1185">Reference proteome</keyword>
<comment type="similarity">
    <text evidence="1">Belongs to the methyltransferase superfamily. PrmA family.</text>
</comment>
<sequence length="284" mass="32286">MNTQQDSRKILEDLNFKKQQLQKGLPIITTTSSSTTQPQTQYEPQFNQAARATFQQAQSTSSGFFILTDSNFATIKLKKLEEYLQCVDSFENPKILLEQYITPSHISSHFLYTIQNNYDDIRGKLVADLGSGTGMLSIGSAILEASHVIGFEIDSEALQIARFNADEMEVQNIDFLQCDVLTDFIDSRFHKAFDTVILNPPFGTKKNAGIDIEFLKTAILLSNTSIYSLHKTSTRNYIQKKSKEFNCKGEVIAELRYNLDSSYKFHKKASKDIEVDVWRFSVIK</sequence>
<dbReference type="OrthoDB" id="419617at2759"/>
<dbReference type="Gene3D" id="3.40.50.150">
    <property type="entry name" value="Vaccinia Virus protein VP39"/>
    <property type="match status" value="1"/>
</dbReference>
<dbReference type="InterPro" id="IPR002052">
    <property type="entry name" value="DNA_methylase_N6_adenine_CS"/>
</dbReference>
<evidence type="ECO:0000313" key="5">
    <source>
        <dbReference type="EMBL" id="KAG5684670.1"/>
    </source>
</evidence>
<protein>
    <recommendedName>
        <fullName evidence="2">Methyltransferase-like protein 5</fullName>
    </recommendedName>
</protein>
<dbReference type="GO" id="GO:0003676">
    <property type="term" value="F:nucleic acid binding"/>
    <property type="evidence" value="ECO:0007669"/>
    <property type="project" value="InterPro"/>
</dbReference>
<feature type="non-terminal residue" evidence="4">
    <location>
        <position position="284"/>
    </location>
</feature>
<evidence type="ECO:0000313" key="6">
    <source>
        <dbReference type="Proteomes" id="UP001107558"/>
    </source>
</evidence>
<reference evidence="5" key="2">
    <citation type="submission" date="2021-03" db="EMBL/GenBank/DDBJ databases">
        <title>Chromosome level genome of the anhydrobiotic midge Polypedilum vanderplanki.</title>
        <authorList>
            <person name="Yoshida Y."/>
            <person name="Kikawada T."/>
            <person name="Gusev O."/>
        </authorList>
    </citation>
    <scope>NUCLEOTIDE SEQUENCE</scope>
    <source>
        <strain evidence="5">NIAS01</strain>
        <tissue evidence="5">Whole body or cell culture</tissue>
    </source>
</reference>
<dbReference type="InterPro" id="IPR007848">
    <property type="entry name" value="Small_mtfrase_dom"/>
</dbReference>
<evidence type="ECO:0000259" key="3">
    <source>
        <dbReference type="Pfam" id="PF05175"/>
    </source>
</evidence>
<accession>A0A1B3PDE0</accession>
<organism evidence="4">
    <name type="scientific">Polypedilum vanderplanki</name>
    <name type="common">Sleeping chironomid midge</name>
    <dbReference type="NCBI Taxonomy" id="319348"/>
    <lineage>
        <taxon>Eukaryota</taxon>
        <taxon>Metazoa</taxon>
        <taxon>Ecdysozoa</taxon>
        <taxon>Arthropoda</taxon>
        <taxon>Hexapoda</taxon>
        <taxon>Insecta</taxon>
        <taxon>Pterygota</taxon>
        <taxon>Neoptera</taxon>
        <taxon>Endopterygota</taxon>
        <taxon>Diptera</taxon>
        <taxon>Nematocera</taxon>
        <taxon>Chironomoidea</taxon>
        <taxon>Chironomidae</taxon>
        <taxon>Chironominae</taxon>
        <taxon>Polypedilum</taxon>
        <taxon>Polypedilum</taxon>
    </lineage>
</organism>
<dbReference type="PROSITE" id="PS00092">
    <property type="entry name" value="N6_MTASE"/>
    <property type="match status" value="1"/>
</dbReference>
<keyword evidence="4" id="KW-0489">Methyltransferase</keyword>
<proteinExistence type="evidence at transcript level"/>
<dbReference type="EMBL" id="KU659948">
    <property type="protein sequence ID" value="AOG17747.1"/>
    <property type="molecule type" value="mRNA"/>
</dbReference>
<dbReference type="InterPro" id="IPR051720">
    <property type="entry name" value="rRNA_MeTrfase/Polyamine_Synth"/>
</dbReference>
<dbReference type="InterPro" id="IPR029063">
    <property type="entry name" value="SAM-dependent_MTases_sf"/>
</dbReference>
<dbReference type="Pfam" id="PF05175">
    <property type="entry name" value="MTS"/>
    <property type="match status" value="1"/>
</dbReference>
<dbReference type="EMBL" id="JADBJN010000001">
    <property type="protein sequence ID" value="KAG5684670.1"/>
    <property type="molecule type" value="Genomic_DNA"/>
</dbReference>
<dbReference type="PANTHER" id="PTHR23290">
    <property type="entry name" value="RRNA N6-ADENOSINE-METHYLTRANSFERASE METTL5"/>
    <property type="match status" value="1"/>
</dbReference>
<evidence type="ECO:0000313" key="4">
    <source>
        <dbReference type="EMBL" id="AOG17747.1"/>
    </source>
</evidence>
<dbReference type="SUPFAM" id="SSF53335">
    <property type="entry name" value="S-adenosyl-L-methionine-dependent methyltransferases"/>
    <property type="match status" value="1"/>
</dbReference>
<gene>
    <name evidence="4" type="primary">DNA-MT5</name>
    <name evidence="5" type="ORF">PVAND_013887</name>
</gene>
<dbReference type="AlphaFoldDB" id="A0A1B3PDE0"/>